<evidence type="ECO:0000313" key="1">
    <source>
        <dbReference type="EMBL" id="RXE56793.1"/>
    </source>
</evidence>
<reference evidence="1 2" key="1">
    <citation type="journal article" date="2015" name="Int. J. Syst. Evol. Microbiol.">
        <title>Methanoculleus taiwanensis sp. nov., a methanogen isolated from deep marine sediment at the deformation front area near Taiwan.</title>
        <authorList>
            <person name="Weng C.Y."/>
            <person name="Chen S.C."/>
            <person name="Lai M.C."/>
            <person name="Wu S.Y."/>
            <person name="Lin S."/>
            <person name="Yang T.F."/>
            <person name="Chen P.C."/>
        </authorList>
    </citation>
    <scope>NUCLEOTIDE SEQUENCE [LARGE SCALE GENOMIC DNA]</scope>
    <source>
        <strain evidence="1 2">CYW4</strain>
    </source>
</reference>
<dbReference type="OrthoDB" id="142266at2157"/>
<dbReference type="AlphaFoldDB" id="A0A498H246"/>
<accession>A0A498H246</accession>
<organism evidence="1 2">
    <name type="scientific">Methanoculleus taiwanensis</name>
    <dbReference type="NCBI Taxonomy" id="1550565"/>
    <lineage>
        <taxon>Archaea</taxon>
        <taxon>Methanobacteriati</taxon>
        <taxon>Methanobacteriota</taxon>
        <taxon>Stenosarchaea group</taxon>
        <taxon>Methanomicrobia</taxon>
        <taxon>Methanomicrobiales</taxon>
        <taxon>Methanomicrobiaceae</taxon>
        <taxon>Methanoculleus</taxon>
    </lineage>
</organism>
<keyword evidence="2" id="KW-1185">Reference proteome</keyword>
<proteinExistence type="predicted"/>
<gene>
    <name evidence="1" type="ORF">ABH15_01105</name>
</gene>
<dbReference type="EMBL" id="LHQS01000001">
    <property type="protein sequence ID" value="RXE56793.1"/>
    <property type="molecule type" value="Genomic_DNA"/>
</dbReference>
<dbReference type="RefSeq" id="WP_128692526.1">
    <property type="nucleotide sequence ID" value="NZ_LHQS01000001.1"/>
</dbReference>
<protein>
    <submittedName>
        <fullName evidence="1">Uncharacterized protein</fullName>
    </submittedName>
</protein>
<sequence>MIEERETMLLATVSATTFKPDYMTNDKLEAATRGHGALVIPVFCAANSLAEDIFCSAGAPEMHLLDRMAVLDAAAPHLPLDMVIEKAVREAKLAGAAPENAALIVAALAYFSGSCARSGVPLGNRKLGAIARMHAGAGRTSAIALTTNKFTHRVPAFPAYLAIYEQLMEGKLTRVDGSVLPPFVAGGGVYGHAALGEDYNIPELARNAAKVGTEAMMKSMVGAGITPYPLWPALIASAVTMELVHPDALLGEEFGSFGKVDSAYLAGKGAVEAAGLPDKLHMRGTGEEYDTARIVGDFGLILKDIGGPSVIGSMAMNEIFAGFAESAMIGAGFSGGPVNVPLGHLAGDTLPALRLMVKYNGDIHQTAEAIKNYKKESFIDPEIALTALNTIARKAEQVSRGSITAACILATEPVRDRAIYRRAVKTYEMMKEGRSVEDVAHALDAERLAYVEKRGSAILSGFTGKSIEFKFTEIAPQARRTDRFTAKFWGFDAKASYDVTIDGKKYHIENLTAKVVPEYVLEGKGRDDPNMGTAIFAGAVLLQELQYIGHTIINLTVPAAMAALLGMDAAEAGKRAAQGAYLTNAIPGGRETATEVAGLAQKIYTRLNEPMPEA</sequence>
<comment type="caution">
    <text evidence="1">The sequence shown here is derived from an EMBL/GenBank/DDBJ whole genome shotgun (WGS) entry which is preliminary data.</text>
</comment>
<name>A0A498H246_9EURY</name>
<dbReference type="Proteomes" id="UP000290932">
    <property type="component" value="Unassembled WGS sequence"/>
</dbReference>
<evidence type="ECO:0000313" key="2">
    <source>
        <dbReference type="Proteomes" id="UP000290932"/>
    </source>
</evidence>